<feature type="domain" description="HTH tetR-type" evidence="6">
    <location>
        <begin position="15"/>
        <end position="75"/>
    </location>
</feature>
<dbReference type="GO" id="GO:0000976">
    <property type="term" value="F:transcription cis-regulatory region binding"/>
    <property type="evidence" value="ECO:0007669"/>
    <property type="project" value="TreeGrafter"/>
</dbReference>
<evidence type="ECO:0000256" key="3">
    <source>
        <dbReference type="ARBA" id="ARBA00023125"/>
    </source>
</evidence>
<name>A0A4R6ULZ8_9ACTN</name>
<gene>
    <name evidence="7" type="ORF">EV190_12225</name>
</gene>
<keyword evidence="4" id="KW-0804">Transcription</keyword>
<feature type="DNA-binding region" description="H-T-H motif" evidence="5">
    <location>
        <begin position="38"/>
        <end position="57"/>
    </location>
</feature>
<evidence type="ECO:0000256" key="1">
    <source>
        <dbReference type="ARBA" id="ARBA00022491"/>
    </source>
</evidence>
<keyword evidence="3 5" id="KW-0238">DNA-binding</keyword>
<dbReference type="PRINTS" id="PR00400">
    <property type="entry name" value="TETREPRESSOR"/>
</dbReference>
<dbReference type="Pfam" id="PF00440">
    <property type="entry name" value="TetR_N"/>
    <property type="match status" value="1"/>
</dbReference>
<dbReference type="GO" id="GO:0003700">
    <property type="term" value="F:DNA-binding transcription factor activity"/>
    <property type="evidence" value="ECO:0007669"/>
    <property type="project" value="TreeGrafter"/>
</dbReference>
<proteinExistence type="predicted"/>
<dbReference type="Pfam" id="PF02909">
    <property type="entry name" value="TetR_C_1"/>
    <property type="match status" value="1"/>
</dbReference>
<dbReference type="RefSeq" id="WP_243742678.1">
    <property type="nucleotide sequence ID" value="NZ_SNYN01000022.1"/>
</dbReference>
<evidence type="ECO:0000256" key="4">
    <source>
        <dbReference type="ARBA" id="ARBA00023163"/>
    </source>
</evidence>
<protein>
    <submittedName>
        <fullName evidence="7">TetR family transcriptional regulator</fullName>
    </submittedName>
</protein>
<dbReference type="GO" id="GO:0045892">
    <property type="term" value="P:negative regulation of DNA-templated transcription"/>
    <property type="evidence" value="ECO:0007669"/>
    <property type="project" value="InterPro"/>
</dbReference>
<comment type="caution">
    <text evidence="7">The sequence shown here is derived from an EMBL/GenBank/DDBJ whole genome shotgun (WGS) entry which is preliminary data.</text>
</comment>
<dbReference type="InterPro" id="IPR004111">
    <property type="entry name" value="Repressor_TetR_C"/>
</dbReference>
<evidence type="ECO:0000256" key="2">
    <source>
        <dbReference type="ARBA" id="ARBA00023015"/>
    </source>
</evidence>
<evidence type="ECO:0000259" key="6">
    <source>
        <dbReference type="PROSITE" id="PS50977"/>
    </source>
</evidence>
<evidence type="ECO:0000256" key="5">
    <source>
        <dbReference type="PROSITE-ProRule" id="PRU00335"/>
    </source>
</evidence>
<organism evidence="7 8">
    <name type="scientific">Actinorugispora endophytica</name>
    <dbReference type="NCBI Taxonomy" id="1605990"/>
    <lineage>
        <taxon>Bacteria</taxon>
        <taxon>Bacillati</taxon>
        <taxon>Actinomycetota</taxon>
        <taxon>Actinomycetes</taxon>
        <taxon>Streptosporangiales</taxon>
        <taxon>Nocardiopsidaceae</taxon>
        <taxon>Actinorugispora</taxon>
    </lineage>
</organism>
<keyword evidence="1" id="KW-0678">Repressor</keyword>
<keyword evidence="2" id="KW-0805">Transcription regulation</keyword>
<sequence length="223" mass="24158">MSDSDKTRPPRKPGVLNRDRVLAAAMELADADGLGALTMRSLALALGVKPMSLYHHVRDKEDLLDGMLDLVFGEIELPRTREPWRSEIRRHAVSARTVLARHPWALALAGTRTSPGPATLRHHDAVVGTLANSGFSPPMTARAYATIDAYVYGFVLQEASLPFEDPGGADVAKSVMAGFDAGRYPHLTAFATDYLTQEGYAFGDQFEPGLDLVLDAVGTLVDR</sequence>
<dbReference type="InterPro" id="IPR036271">
    <property type="entry name" value="Tet_transcr_reg_TetR-rel_C_sf"/>
</dbReference>
<dbReference type="SUPFAM" id="SSF46689">
    <property type="entry name" value="Homeodomain-like"/>
    <property type="match status" value="1"/>
</dbReference>
<dbReference type="Proteomes" id="UP000295281">
    <property type="component" value="Unassembled WGS sequence"/>
</dbReference>
<keyword evidence="8" id="KW-1185">Reference proteome</keyword>
<reference evidence="7 8" key="1">
    <citation type="submission" date="2019-03" db="EMBL/GenBank/DDBJ databases">
        <title>Genomic Encyclopedia of Type Strains, Phase IV (KMG-IV): sequencing the most valuable type-strain genomes for metagenomic binning, comparative biology and taxonomic classification.</title>
        <authorList>
            <person name="Goeker M."/>
        </authorList>
    </citation>
    <scope>NUCLEOTIDE SEQUENCE [LARGE SCALE GENOMIC DNA]</scope>
    <source>
        <strain evidence="7 8">DSM 46770</strain>
    </source>
</reference>
<dbReference type="EMBL" id="SNYN01000022">
    <property type="protein sequence ID" value="TDQ47206.1"/>
    <property type="molecule type" value="Genomic_DNA"/>
</dbReference>
<dbReference type="PANTHER" id="PTHR30055">
    <property type="entry name" value="HTH-TYPE TRANSCRIPTIONAL REGULATOR RUTR"/>
    <property type="match status" value="1"/>
</dbReference>
<dbReference type="PROSITE" id="PS50977">
    <property type="entry name" value="HTH_TETR_2"/>
    <property type="match status" value="1"/>
</dbReference>
<accession>A0A4R6ULZ8</accession>
<dbReference type="PRINTS" id="PR00455">
    <property type="entry name" value="HTHTETR"/>
</dbReference>
<dbReference type="InterPro" id="IPR003012">
    <property type="entry name" value="Tet_transcr_reg_TetR"/>
</dbReference>
<dbReference type="Gene3D" id="1.10.357.10">
    <property type="entry name" value="Tetracycline Repressor, domain 2"/>
    <property type="match status" value="1"/>
</dbReference>
<dbReference type="Gene3D" id="1.10.10.60">
    <property type="entry name" value="Homeodomain-like"/>
    <property type="match status" value="1"/>
</dbReference>
<dbReference type="PANTHER" id="PTHR30055:SF151">
    <property type="entry name" value="TRANSCRIPTIONAL REGULATORY PROTEIN"/>
    <property type="match status" value="1"/>
</dbReference>
<dbReference type="InterPro" id="IPR009057">
    <property type="entry name" value="Homeodomain-like_sf"/>
</dbReference>
<evidence type="ECO:0000313" key="7">
    <source>
        <dbReference type="EMBL" id="TDQ47206.1"/>
    </source>
</evidence>
<dbReference type="AlphaFoldDB" id="A0A4R6ULZ8"/>
<dbReference type="SUPFAM" id="SSF48498">
    <property type="entry name" value="Tetracyclin repressor-like, C-terminal domain"/>
    <property type="match status" value="1"/>
</dbReference>
<dbReference type="InterPro" id="IPR001647">
    <property type="entry name" value="HTH_TetR"/>
</dbReference>
<dbReference type="InterPro" id="IPR050109">
    <property type="entry name" value="HTH-type_TetR-like_transc_reg"/>
</dbReference>
<evidence type="ECO:0000313" key="8">
    <source>
        <dbReference type="Proteomes" id="UP000295281"/>
    </source>
</evidence>
<dbReference type="GO" id="GO:0046677">
    <property type="term" value="P:response to antibiotic"/>
    <property type="evidence" value="ECO:0007669"/>
    <property type="project" value="InterPro"/>
</dbReference>